<dbReference type="FunFam" id="1.25.40.10:FF:000344">
    <property type="entry name" value="Pentatricopeptide repeat-containing protein"/>
    <property type="match status" value="1"/>
</dbReference>
<dbReference type="InterPro" id="IPR046960">
    <property type="entry name" value="PPR_At4g14850-like_plant"/>
</dbReference>
<dbReference type="Gene3D" id="1.25.40.10">
    <property type="entry name" value="Tetratricopeptide repeat domain"/>
    <property type="match status" value="5"/>
</dbReference>
<dbReference type="InterPro" id="IPR046848">
    <property type="entry name" value="E_motif"/>
</dbReference>
<dbReference type="PROSITE" id="PS51375">
    <property type="entry name" value="PPR"/>
    <property type="match status" value="5"/>
</dbReference>
<accession>A0AAV1W4P1</accession>
<feature type="repeat" description="PPR" evidence="2">
    <location>
        <begin position="196"/>
        <end position="230"/>
    </location>
</feature>
<dbReference type="EMBL" id="CAXHTB010000003">
    <property type="protein sequence ID" value="CAL0304158.1"/>
    <property type="molecule type" value="Genomic_DNA"/>
</dbReference>
<dbReference type="AlphaFoldDB" id="A0AAV1W4P1"/>
<evidence type="ECO:0000256" key="1">
    <source>
        <dbReference type="ARBA" id="ARBA00022737"/>
    </source>
</evidence>
<dbReference type="Pfam" id="PF01535">
    <property type="entry name" value="PPR"/>
    <property type="match status" value="8"/>
</dbReference>
<reference evidence="3 4" key="1">
    <citation type="submission" date="2024-03" db="EMBL/GenBank/DDBJ databases">
        <authorList>
            <person name="Martinez-Hernandez J."/>
        </authorList>
    </citation>
    <scope>NUCLEOTIDE SEQUENCE [LARGE SCALE GENOMIC DNA]</scope>
</reference>
<dbReference type="GO" id="GO:0009451">
    <property type="term" value="P:RNA modification"/>
    <property type="evidence" value="ECO:0007669"/>
    <property type="project" value="InterPro"/>
</dbReference>
<dbReference type="InterPro" id="IPR011990">
    <property type="entry name" value="TPR-like_helical_dom_sf"/>
</dbReference>
<protein>
    <recommendedName>
        <fullName evidence="5">Pentatricopeptide repeat-containing protein</fullName>
    </recommendedName>
</protein>
<dbReference type="FunFam" id="1.25.40.10:FF:001383">
    <property type="entry name" value="Pentatricopeptide repeat-containing protein mitochondrial"/>
    <property type="match status" value="1"/>
</dbReference>
<dbReference type="InterPro" id="IPR002885">
    <property type="entry name" value="PPR_rpt"/>
</dbReference>
<dbReference type="Pfam" id="PF20431">
    <property type="entry name" value="E_motif"/>
    <property type="match status" value="1"/>
</dbReference>
<gene>
    <name evidence="3" type="ORF">LLUT_LOCUS5218</name>
</gene>
<organism evidence="3 4">
    <name type="scientific">Lupinus luteus</name>
    <name type="common">European yellow lupine</name>
    <dbReference type="NCBI Taxonomy" id="3873"/>
    <lineage>
        <taxon>Eukaryota</taxon>
        <taxon>Viridiplantae</taxon>
        <taxon>Streptophyta</taxon>
        <taxon>Embryophyta</taxon>
        <taxon>Tracheophyta</taxon>
        <taxon>Spermatophyta</taxon>
        <taxon>Magnoliopsida</taxon>
        <taxon>eudicotyledons</taxon>
        <taxon>Gunneridae</taxon>
        <taxon>Pentapetalae</taxon>
        <taxon>rosids</taxon>
        <taxon>fabids</taxon>
        <taxon>Fabales</taxon>
        <taxon>Fabaceae</taxon>
        <taxon>Papilionoideae</taxon>
        <taxon>50 kb inversion clade</taxon>
        <taxon>genistoids sensu lato</taxon>
        <taxon>core genistoids</taxon>
        <taxon>Genisteae</taxon>
        <taxon>Lupinus</taxon>
    </lineage>
</organism>
<dbReference type="PANTHER" id="PTHR47926:SF487">
    <property type="entry name" value="REPEAT (TPR)-LIKE SUPERFAMILY PROTEIN, PUTATIVE-RELATED"/>
    <property type="match status" value="1"/>
</dbReference>
<dbReference type="PANTHER" id="PTHR47926">
    <property type="entry name" value="PENTATRICOPEPTIDE REPEAT-CONTAINING PROTEIN"/>
    <property type="match status" value="1"/>
</dbReference>
<keyword evidence="4" id="KW-1185">Reference proteome</keyword>
<evidence type="ECO:0008006" key="5">
    <source>
        <dbReference type="Google" id="ProtNLM"/>
    </source>
</evidence>
<keyword evidence="1" id="KW-0677">Repeat</keyword>
<comment type="caution">
    <text evidence="3">The sequence shown here is derived from an EMBL/GenBank/DDBJ whole genome shotgun (WGS) entry which is preliminary data.</text>
</comment>
<dbReference type="Pfam" id="PF13041">
    <property type="entry name" value="PPR_2"/>
    <property type="match status" value="1"/>
</dbReference>
<feature type="repeat" description="PPR" evidence="2">
    <location>
        <begin position="231"/>
        <end position="265"/>
    </location>
</feature>
<evidence type="ECO:0000313" key="4">
    <source>
        <dbReference type="Proteomes" id="UP001497480"/>
    </source>
</evidence>
<dbReference type="FunFam" id="1.25.40.10:FF:000090">
    <property type="entry name" value="Pentatricopeptide repeat-containing protein, chloroplastic"/>
    <property type="match status" value="1"/>
</dbReference>
<evidence type="ECO:0000313" key="3">
    <source>
        <dbReference type="EMBL" id="CAL0304158.1"/>
    </source>
</evidence>
<proteinExistence type="predicted"/>
<dbReference type="NCBIfam" id="TIGR00756">
    <property type="entry name" value="PPR"/>
    <property type="match status" value="4"/>
</dbReference>
<feature type="repeat" description="PPR" evidence="2">
    <location>
        <begin position="93"/>
        <end position="127"/>
    </location>
</feature>
<name>A0AAV1W4P1_LUPLU</name>
<sequence length="549" mass="61033">MHTLIKNSSCIKNLVTNGISYRWFRSEASAYAELVGIYARDGALHQGKKLHAHVITTGFHRFTNIATNLITLYACCGQLSHARKLFDKIPQTNVHRYIALIGTCARCGFFDHALAVFSEMQTTQLLNTHSIFVIPSVLKACSHVGDRATGEKIHGLVLKCSFDVDAFVNSALIVMYSKCERVKEACKVFDGMPMKDLVSLNAVVSGYAQLGHSNEALSLVRSMELHGLKPNVVTWNTLISGFAQKCDLAMVSEIFRLMVEDGVHPDVVSWTSVISGFVHNFRNEEALNMFKQMLGHGLCPTSNTISTLLPACATAARMRHGKEIHGYALVIGVEEDIYVRSALVDMYAKCGFISEARTLFYKMPEKNTVTWNSIIFGYANHGYCEEAIELFNQMEIEGRAGLDHLTFTAALTACSHAGEIELGQRLFKVMQEKYSIEPRLEHYACMVDLFGRAGKIDEAYCIIKTMPIEPDLFVWGALLAACRNHGHAELAEVAAKHLLKLEPESSGNRLLLSSVYADAGKWGKVEGIKKTIKKGRHRKFQGLSWIDNV</sequence>
<feature type="repeat" description="PPR" evidence="2">
    <location>
        <begin position="266"/>
        <end position="300"/>
    </location>
</feature>
<dbReference type="Proteomes" id="UP001497480">
    <property type="component" value="Unassembled WGS sequence"/>
</dbReference>
<feature type="repeat" description="PPR" evidence="2">
    <location>
        <begin position="367"/>
        <end position="401"/>
    </location>
</feature>
<dbReference type="GO" id="GO:0003723">
    <property type="term" value="F:RNA binding"/>
    <property type="evidence" value="ECO:0007669"/>
    <property type="project" value="InterPro"/>
</dbReference>
<evidence type="ECO:0000256" key="2">
    <source>
        <dbReference type="PROSITE-ProRule" id="PRU00708"/>
    </source>
</evidence>